<dbReference type="Pfam" id="PF00015">
    <property type="entry name" value="MCPsignal"/>
    <property type="match status" value="1"/>
</dbReference>
<proteinExistence type="inferred from homology"/>
<accession>A0A133XEG0</accession>
<dbReference type="GO" id="GO:0007165">
    <property type="term" value="P:signal transduction"/>
    <property type="evidence" value="ECO:0007669"/>
    <property type="project" value="UniProtKB-KW"/>
</dbReference>
<evidence type="ECO:0000313" key="8">
    <source>
        <dbReference type="EMBL" id="KXB29323.1"/>
    </source>
</evidence>
<feature type="domain" description="HAMP" evidence="7">
    <location>
        <begin position="206"/>
        <end position="259"/>
    </location>
</feature>
<dbReference type="Pfam" id="PF00672">
    <property type="entry name" value="HAMP"/>
    <property type="match status" value="1"/>
</dbReference>
<evidence type="ECO:0000259" key="7">
    <source>
        <dbReference type="PROSITE" id="PS50885"/>
    </source>
</evidence>
<evidence type="ECO:0000256" key="1">
    <source>
        <dbReference type="ARBA" id="ARBA00004370"/>
    </source>
</evidence>
<keyword evidence="2 4" id="KW-0807">Transducer</keyword>
<dbReference type="Proteomes" id="UP000070186">
    <property type="component" value="Unassembled WGS sequence"/>
</dbReference>
<dbReference type="EMBL" id="LODL01000035">
    <property type="protein sequence ID" value="KXB29323.1"/>
    <property type="molecule type" value="Genomic_DNA"/>
</dbReference>
<dbReference type="CDD" id="cd11386">
    <property type="entry name" value="MCP_signal"/>
    <property type="match status" value="1"/>
</dbReference>
<feature type="transmembrane region" description="Helical" evidence="5">
    <location>
        <begin position="7"/>
        <end position="27"/>
    </location>
</feature>
<dbReference type="FunFam" id="1.10.287.950:FF:000001">
    <property type="entry name" value="Methyl-accepting chemotaxis sensory transducer"/>
    <property type="match status" value="1"/>
</dbReference>
<name>A0A133XEG0_9RHOO</name>
<dbReference type="STRING" id="281362.AT959_15235"/>
<comment type="similarity">
    <text evidence="3">Belongs to the methyl-accepting chemotaxis (MCP) protein family.</text>
</comment>
<comment type="caution">
    <text evidence="8">The sequence shown here is derived from an EMBL/GenBank/DDBJ whole genome shotgun (WGS) entry which is preliminary data.</text>
</comment>
<sequence length="536" mass="58580">MSIGHKFLTLIALAIIGPLTVGLLGMLEMWQMDEGQAFTNARIIPGIRIVHKIESDFQNTQVALLYHILNTEKDRMAEQEKTIAELRKAQKETLASYEAFITDEQDRKLRDSSAMLMEEYFFMVEQIIALSQANMDEPARSLAEENKPMIDQLIGNIGKHVQYKESQARAHGEESHAAYTLGTRLMIGVILLGIVSCGLLGNMLYRSVTGSLKQMLTMFEKIGRELDFTVRLPASSRDEIGQTQRALNGLLEKLQASFRQVCQMTMQLSSAAERMASNSSQMSAASMRQSEAASSIAGTVQELAVSAEQAAASAETAKQLSEESLLKARDSAQVIRQTVEDINGIAETVTVSSSQVRRLDESSTRIDAVVSVIKDVAEQTNLLALNAAIEAARAGEHGRGFAVVADEVRKLAERTAQSTAEIWTNISQMHDTAQETVEGIQAMVGKVETGVARANLADREMQQVGTSTQSIAGMVADIATAVSRQKDANQDIAVQIEGIADMSRQNNRAAENTALTAAEVARLAHEMEQSVRIYRV</sequence>
<evidence type="ECO:0000259" key="6">
    <source>
        <dbReference type="PROSITE" id="PS50111"/>
    </source>
</evidence>
<feature type="transmembrane region" description="Helical" evidence="5">
    <location>
        <begin position="185"/>
        <end position="205"/>
    </location>
</feature>
<dbReference type="GO" id="GO:0006935">
    <property type="term" value="P:chemotaxis"/>
    <property type="evidence" value="ECO:0007669"/>
    <property type="project" value="UniProtKB-ARBA"/>
</dbReference>
<dbReference type="RefSeq" id="WP_066884721.1">
    <property type="nucleotide sequence ID" value="NZ_LODL01000035.1"/>
</dbReference>
<evidence type="ECO:0000313" key="9">
    <source>
        <dbReference type="Proteomes" id="UP000070186"/>
    </source>
</evidence>
<dbReference type="Gene3D" id="1.10.287.950">
    <property type="entry name" value="Methyl-accepting chemotaxis protein"/>
    <property type="match status" value="1"/>
</dbReference>
<evidence type="ECO:0008006" key="10">
    <source>
        <dbReference type="Google" id="ProtNLM"/>
    </source>
</evidence>
<dbReference type="InterPro" id="IPR024478">
    <property type="entry name" value="HlyB_4HB_MCP"/>
</dbReference>
<evidence type="ECO:0000256" key="4">
    <source>
        <dbReference type="PROSITE-ProRule" id="PRU00284"/>
    </source>
</evidence>
<dbReference type="InterPro" id="IPR003660">
    <property type="entry name" value="HAMP_dom"/>
</dbReference>
<dbReference type="PANTHER" id="PTHR32089">
    <property type="entry name" value="METHYL-ACCEPTING CHEMOTAXIS PROTEIN MCPB"/>
    <property type="match status" value="1"/>
</dbReference>
<evidence type="ECO:0000256" key="5">
    <source>
        <dbReference type="SAM" id="Phobius"/>
    </source>
</evidence>
<dbReference type="CDD" id="cd06225">
    <property type="entry name" value="HAMP"/>
    <property type="match status" value="1"/>
</dbReference>
<dbReference type="SMART" id="SM00304">
    <property type="entry name" value="HAMP"/>
    <property type="match status" value="1"/>
</dbReference>
<keyword evidence="5" id="KW-0812">Transmembrane</keyword>
<dbReference type="SMART" id="SM00283">
    <property type="entry name" value="MA"/>
    <property type="match status" value="1"/>
</dbReference>
<dbReference type="PROSITE" id="PS50111">
    <property type="entry name" value="CHEMOTAXIS_TRANSDUC_2"/>
    <property type="match status" value="1"/>
</dbReference>
<protein>
    <recommendedName>
        <fullName evidence="10">Chemotaxis protein</fullName>
    </recommendedName>
</protein>
<dbReference type="InterPro" id="IPR004089">
    <property type="entry name" value="MCPsignal_dom"/>
</dbReference>
<evidence type="ECO:0000256" key="3">
    <source>
        <dbReference type="ARBA" id="ARBA00029447"/>
    </source>
</evidence>
<gene>
    <name evidence="8" type="ORF">AT959_15235</name>
</gene>
<keyword evidence="5" id="KW-1133">Transmembrane helix</keyword>
<dbReference type="Pfam" id="PF12729">
    <property type="entry name" value="4HB_MCP_1"/>
    <property type="match status" value="1"/>
</dbReference>
<keyword evidence="5" id="KW-0472">Membrane</keyword>
<organism evidence="8 9">
    <name type="scientific">Dechloromonas denitrificans</name>
    <dbReference type="NCBI Taxonomy" id="281362"/>
    <lineage>
        <taxon>Bacteria</taxon>
        <taxon>Pseudomonadati</taxon>
        <taxon>Pseudomonadota</taxon>
        <taxon>Betaproteobacteria</taxon>
        <taxon>Rhodocyclales</taxon>
        <taxon>Azonexaceae</taxon>
        <taxon>Dechloromonas</taxon>
    </lineage>
</organism>
<dbReference type="SUPFAM" id="SSF58104">
    <property type="entry name" value="Methyl-accepting chemotaxis protein (MCP) signaling domain"/>
    <property type="match status" value="1"/>
</dbReference>
<feature type="domain" description="Methyl-accepting transducer" evidence="6">
    <location>
        <begin position="264"/>
        <end position="500"/>
    </location>
</feature>
<evidence type="ECO:0000256" key="2">
    <source>
        <dbReference type="ARBA" id="ARBA00023224"/>
    </source>
</evidence>
<reference evidence="8 9" key="1">
    <citation type="submission" date="2015-12" db="EMBL/GenBank/DDBJ databases">
        <title>Nitrous oxide reduction kinetics distinguish bacteria harboring typical versus atypical NosZ.</title>
        <authorList>
            <person name="Yoon S."/>
            <person name="Nissen S."/>
            <person name="Park D."/>
            <person name="Sanford R.A."/>
            <person name="Loeffler F.E."/>
        </authorList>
    </citation>
    <scope>NUCLEOTIDE SEQUENCE [LARGE SCALE GENOMIC DNA]</scope>
    <source>
        <strain evidence="8 9">ATCC BAA-841</strain>
    </source>
</reference>
<keyword evidence="9" id="KW-1185">Reference proteome</keyword>
<dbReference type="PANTHER" id="PTHR32089:SF120">
    <property type="entry name" value="METHYL-ACCEPTING CHEMOTAXIS PROTEIN TLPQ"/>
    <property type="match status" value="1"/>
</dbReference>
<dbReference type="GO" id="GO:0016020">
    <property type="term" value="C:membrane"/>
    <property type="evidence" value="ECO:0007669"/>
    <property type="project" value="UniProtKB-SubCell"/>
</dbReference>
<dbReference type="AlphaFoldDB" id="A0A133XEG0"/>
<comment type="subcellular location">
    <subcellularLocation>
        <location evidence="1">Membrane</location>
    </subcellularLocation>
</comment>
<dbReference type="PROSITE" id="PS50885">
    <property type="entry name" value="HAMP"/>
    <property type="match status" value="1"/>
</dbReference>